<feature type="region of interest" description="Disordered" evidence="1">
    <location>
        <begin position="170"/>
        <end position="193"/>
    </location>
</feature>
<accession>A0A1L7WRX8</accession>
<evidence type="ECO:0000313" key="2">
    <source>
        <dbReference type="EMBL" id="CZR55522.1"/>
    </source>
</evidence>
<name>A0A1L7WRX8_9HELO</name>
<feature type="region of interest" description="Disordered" evidence="1">
    <location>
        <begin position="79"/>
        <end position="98"/>
    </location>
</feature>
<feature type="compositionally biased region" description="Polar residues" evidence="1">
    <location>
        <begin position="378"/>
        <end position="391"/>
    </location>
</feature>
<proteinExistence type="predicted"/>
<feature type="region of interest" description="Disordered" evidence="1">
    <location>
        <begin position="1"/>
        <end position="50"/>
    </location>
</feature>
<feature type="compositionally biased region" description="Low complexity" evidence="1">
    <location>
        <begin position="10"/>
        <end position="28"/>
    </location>
</feature>
<feature type="region of interest" description="Disordered" evidence="1">
    <location>
        <begin position="340"/>
        <end position="406"/>
    </location>
</feature>
<sequence length="406" mass="44825">MHTHASSGASDLSSELTTSSSGSGSDISVRTPSVLQYDGEEPKIAEDESYSNSYGMSFLSEETQVGNKPWDQQISCEPIQTWGSQTKEGPQPSLIGKHTHQGELGISKTSPSSNGFVGTPRSYATQRYCNDLPTADVTSLNSQTAAASLGQYSSASPRFINPCAYDQGEYSQNTVSQRPKARSAKSQRHRVPDASWSESLLQDFLVPDAQNRMLSGDSQHYSPNFGHQEGAFQYHPDTLHGNPMPFPSMMQMKPVPIIRQDMSWPQDFPNFHQTGYHHDDFPIGEHRFHCPCCTPNPACLQSQDIRYLNASSRTARPPNYSSDPSNSVALAERLRWRQNKVHQEPGSHFSQAGCPPDFQGGYPPPLPQHASVWPNARAATQSWQSPTSHTPSRYAAYGDTGGRNYR</sequence>
<organism evidence="2 3">
    <name type="scientific">Phialocephala subalpina</name>
    <dbReference type="NCBI Taxonomy" id="576137"/>
    <lineage>
        <taxon>Eukaryota</taxon>
        <taxon>Fungi</taxon>
        <taxon>Dikarya</taxon>
        <taxon>Ascomycota</taxon>
        <taxon>Pezizomycotina</taxon>
        <taxon>Leotiomycetes</taxon>
        <taxon>Helotiales</taxon>
        <taxon>Mollisiaceae</taxon>
        <taxon>Phialocephala</taxon>
        <taxon>Phialocephala fortinii species complex</taxon>
    </lineage>
</organism>
<evidence type="ECO:0000313" key="3">
    <source>
        <dbReference type="Proteomes" id="UP000184330"/>
    </source>
</evidence>
<feature type="compositionally biased region" description="Basic residues" evidence="1">
    <location>
        <begin position="179"/>
        <end position="189"/>
    </location>
</feature>
<dbReference type="EMBL" id="FJOG01000006">
    <property type="protein sequence ID" value="CZR55522.1"/>
    <property type="molecule type" value="Genomic_DNA"/>
</dbReference>
<evidence type="ECO:0000256" key="1">
    <source>
        <dbReference type="SAM" id="MobiDB-lite"/>
    </source>
</evidence>
<gene>
    <name evidence="2" type="ORF">PAC_05410</name>
</gene>
<reference evidence="2 3" key="1">
    <citation type="submission" date="2016-03" db="EMBL/GenBank/DDBJ databases">
        <authorList>
            <person name="Ploux O."/>
        </authorList>
    </citation>
    <scope>NUCLEOTIDE SEQUENCE [LARGE SCALE GENOMIC DNA]</scope>
    <source>
        <strain evidence="2 3">UAMH 11012</strain>
    </source>
</reference>
<dbReference type="Proteomes" id="UP000184330">
    <property type="component" value="Unassembled WGS sequence"/>
</dbReference>
<protein>
    <submittedName>
        <fullName evidence="2">Uncharacterized protein</fullName>
    </submittedName>
</protein>
<dbReference type="AlphaFoldDB" id="A0A1L7WRX8"/>
<keyword evidence="3" id="KW-1185">Reference proteome</keyword>